<feature type="domain" description="DUF1828" evidence="1">
    <location>
        <begin position="33"/>
        <end position="122"/>
    </location>
</feature>
<sequence length="259" mass="29790">MSLTAEIERNIAETLCGGIRVVQKGLERYEVITPFTFDDGDVLPIILKRKGDGWEITDEGRTFLYLSYYDIDMNYETRKNVLSKILSSHFMEGGDDGILKMPRVSGEDLAHAVYTFAQGVIKASDFSMWKKEFTRSLFMEGFREFMEELGRTYPVEFQYHDKQLDPKKIYPIDCSLLLTNSKRVNLFAVSGDSKAKNSVITMMHYERFKAPFTNCVLFENEEVLARKTLIQVADVADKTFSSLEVARDRLRSYLEKNAA</sequence>
<dbReference type="EMBL" id="VSSQ01008317">
    <property type="protein sequence ID" value="MPM38532.1"/>
    <property type="molecule type" value="Genomic_DNA"/>
</dbReference>
<proteinExistence type="predicted"/>
<organism evidence="2">
    <name type="scientific">bioreactor metagenome</name>
    <dbReference type="NCBI Taxonomy" id="1076179"/>
    <lineage>
        <taxon>unclassified sequences</taxon>
        <taxon>metagenomes</taxon>
        <taxon>ecological metagenomes</taxon>
    </lineage>
</organism>
<name>A0A644ZCB5_9ZZZZ</name>
<reference evidence="2" key="1">
    <citation type="submission" date="2019-08" db="EMBL/GenBank/DDBJ databases">
        <authorList>
            <person name="Kucharzyk K."/>
            <person name="Murdoch R.W."/>
            <person name="Higgins S."/>
            <person name="Loffler F."/>
        </authorList>
    </citation>
    <scope>NUCLEOTIDE SEQUENCE</scope>
</reference>
<evidence type="ECO:0000259" key="1">
    <source>
        <dbReference type="Pfam" id="PF08861"/>
    </source>
</evidence>
<accession>A0A644ZCB5</accession>
<protein>
    <recommendedName>
        <fullName evidence="1">DUF1828 domain-containing protein</fullName>
    </recommendedName>
</protein>
<comment type="caution">
    <text evidence="2">The sequence shown here is derived from an EMBL/GenBank/DDBJ whole genome shotgun (WGS) entry which is preliminary data.</text>
</comment>
<dbReference type="InterPro" id="IPR014960">
    <property type="entry name" value="DUF1828"/>
</dbReference>
<gene>
    <name evidence="2" type="ORF">SDC9_85161</name>
</gene>
<dbReference type="AlphaFoldDB" id="A0A644ZCB5"/>
<dbReference type="Pfam" id="PF08861">
    <property type="entry name" value="DUF1828"/>
    <property type="match status" value="1"/>
</dbReference>
<evidence type="ECO:0000313" key="2">
    <source>
        <dbReference type="EMBL" id="MPM38532.1"/>
    </source>
</evidence>